<dbReference type="PROSITE" id="PS51375">
    <property type="entry name" value="PPR"/>
    <property type="match status" value="2"/>
</dbReference>
<dbReference type="Gene3D" id="1.25.40.10">
    <property type="entry name" value="Tetratricopeptide repeat domain"/>
    <property type="match status" value="1"/>
</dbReference>
<accession>A0A8J5K977</accession>
<organism evidence="8 9">
    <name type="scientific">Zingiber officinale</name>
    <name type="common">Ginger</name>
    <name type="synonym">Amomum zingiber</name>
    <dbReference type="NCBI Taxonomy" id="94328"/>
    <lineage>
        <taxon>Eukaryota</taxon>
        <taxon>Viridiplantae</taxon>
        <taxon>Streptophyta</taxon>
        <taxon>Embryophyta</taxon>
        <taxon>Tracheophyta</taxon>
        <taxon>Spermatophyta</taxon>
        <taxon>Magnoliopsida</taxon>
        <taxon>Liliopsida</taxon>
        <taxon>Zingiberales</taxon>
        <taxon>Zingiberaceae</taxon>
        <taxon>Zingiber</taxon>
    </lineage>
</organism>
<evidence type="ECO:0000313" key="8">
    <source>
        <dbReference type="EMBL" id="KAG6478735.1"/>
    </source>
</evidence>
<name>A0A8J5K977_ZINOF</name>
<sequence length="618" mass="69669">MDPNGKSDEDGLKPDTMIDGDGEDGDAMDPSSDDDEVRDGEGSMLKTFPAPLPVLSMATPLSRSIHALALRRDLISDIFVSNGLLISFVHVDILVSARRLFDEMLSRDIVSWNAMLFGYSQGDHYENCLQLYRDMEACPDGFLPNAVIVLSVLQACFQLVNPTFGLEVHRFVVENNVKMNRTGWNSIICFYTKCGCLDFAYQVFDEMGDRDGVTSKGMILSGGQKQRIQLSIAVYNNSDVCSLDDPFSAVDAHTGAHLFKECLMTLLSSRTVSHQLEFLAVRRFFLPPEDKAVLGFSEWVAAAFRKASIGNAVSHVAEGRANALHKVNLSSLQSQLGSLAANSSLHWCFNNFSKVCPYWEWIQEVATILVTRHILQRLYDLLEQEKSFTLQEIHSKERMISLVKELSKKGQRHRAIVILHQLIDDAHQEKRQFLSGKLHNLSKALALSKFRKIHVLYKKKDVAEASKLEERYNLKPGLPQEDGNIDYACDFLGSQACLTVSGQLQVETYACALGNVYTFGPTFRAEHSHISRHLAEFWMVEPEIAFANLEDVEIDVLEWFQTVMEYAITRTAFRRIFEDGKVVFNLQTQQMAFAAKAFRNIFNPGYRFLTDAGGLSFY</sequence>
<dbReference type="NCBIfam" id="TIGR00756">
    <property type="entry name" value="PPR"/>
    <property type="match status" value="1"/>
</dbReference>
<dbReference type="GO" id="GO:0006418">
    <property type="term" value="P:tRNA aminoacylation for protein translation"/>
    <property type="evidence" value="ECO:0007669"/>
    <property type="project" value="InterPro"/>
</dbReference>
<evidence type="ECO:0000256" key="1">
    <source>
        <dbReference type="ARBA" id="ARBA00022598"/>
    </source>
</evidence>
<dbReference type="Pfam" id="PF01535">
    <property type="entry name" value="PPR"/>
    <property type="match status" value="2"/>
</dbReference>
<dbReference type="GO" id="GO:0003723">
    <property type="term" value="F:RNA binding"/>
    <property type="evidence" value="ECO:0007669"/>
    <property type="project" value="InterPro"/>
</dbReference>
<gene>
    <name evidence="8" type="ORF">ZIOFF_062179</name>
</gene>
<reference evidence="8 9" key="1">
    <citation type="submission" date="2020-08" db="EMBL/GenBank/DDBJ databases">
        <title>Plant Genome Project.</title>
        <authorList>
            <person name="Zhang R.-G."/>
        </authorList>
    </citation>
    <scope>NUCLEOTIDE SEQUENCE [LARGE SCALE GENOMIC DNA]</scope>
    <source>
        <tissue evidence="8">Rhizome</tissue>
    </source>
</reference>
<feature type="region of interest" description="Disordered" evidence="6">
    <location>
        <begin position="1"/>
        <end position="43"/>
    </location>
</feature>
<dbReference type="AlphaFoldDB" id="A0A8J5K977"/>
<dbReference type="InterPro" id="IPR002885">
    <property type="entry name" value="PPR_rpt"/>
</dbReference>
<dbReference type="EMBL" id="JACMSC010000017">
    <property type="protein sequence ID" value="KAG6478735.1"/>
    <property type="molecule type" value="Genomic_DNA"/>
</dbReference>
<feature type="compositionally biased region" description="Basic and acidic residues" evidence="6">
    <location>
        <begin position="1"/>
        <end position="13"/>
    </location>
</feature>
<feature type="repeat" description="PPR" evidence="5">
    <location>
        <begin position="180"/>
        <end position="214"/>
    </location>
</feature>
<evidence type="ECO:0000256" key="6">
    <source>
        <dbReference type="SAM" id="MobiDB-lite"/>
    </source>
</evidence>
<keyword evidence="9" id="KW-1185">Reference proteome</keyword>
<evidence type="ECO:0000313" key="9">
    <source>
        <dbReference type="Proteomes" id="UP000734854"/>
    </source>
</evidence>
<keyword evidence="4" id="KW-0067">ATP-binding</keyword>
<dbReference type="PANTHER" id="PTHR47926">
    <property type="entry name" value="PENTATRICOPEPTIDE REPEAT-CONTAINING PROTEIN"/>
    <property type="match status" value="1"/>
</dbReference>
<evidence type="ECO:0000256" key="5">
    <source>
        <dbReference type="PROSITE-ProRule" id="PRU00708"/>
    </source>
</evidence>
<dbReference type="InterPro" id="IPR004364">
    <property type="entry name" value="Aa-tRNA-synt_II"/>
</dbReference>
<dbReference type="InterPro" id="IPR011990">
    <property type="entry name" value="TPR-like_helical_dom_sf"/>
</dbReference>
<protein>
    <recommendedName>
        <fullName evidence="7">Aminoacyl-tRNA synthetase class II (D/K/N) domain-containing protein</fullName>
    </recommendedName>
</protein>
<dbReference type="PROSITE" id="PS00211">
    <property type="entry name" value="ABC_TRANSPORTER_1"/>
    <property type="match status" value="1"/>
</dbReference>
<dbReference type="Pfam" id="PF00152">
    <property type="entry name" value="tRNA-synt_2"/>
    <property type="match status" value="1"/>
</dbReference>
<dbReference type="Proteomes" id="UP000734854">
    <property type="component" value="Unassembled WGS sequence"/>
</dbReference>
<dbReference type="InterPro" id="IPR017871">
    <property type="entry name" value="ABC_transporter-like_CS"/>
</dbReference>
<dbReference type="Gene3D" id="3.40.50.300">
    <property type="entry name" value="P-loop containing nucleotide triphosphate hydrolases"/>
    <property type="match status" value="1"/>
</dbReference>
<dbReference type="GO" id="GO:0005524">
    <property type="term" value="F:ATP binding"/>
    <property type="evidence" value="ECO:0007669"/>
    <property type="project" value="InterPro"/>
</dbReference>
<dbReference type="GO" id="GO:0009451">
    <property type="term" value="P:RNA modification"/>
    <property type="evidence" value="ECO:0007669"/>
    <property type="project" value="InterPro"/>
</dbReference>
<evidence type="ECO:0000256" key="3">
    <source>
        <dbReference type="ARBA" id="ARBA00022741"/>
    </source>
</evidence>
<evidence type="ECO:0000256" key="2">
    <source>
        <dbReference type="ARBA" id="ARBA00022737"/>
    </source>
</evidence>
<dbReference type="GO" id="GO:0004812">
    <property type="term" value="F:aminoacyl-tRNA ligase activity"/>
    <property type="evidence" value="ECO:0007669"/>
    <property type="project" value="InterPro"/>
</dbReference>
<feature type="domain" description="Aminoacyl-tRNA synthetase class II (D/K/N)" evidence="7">
    <location>
        <begin position="497"/>
        <end position="568"/>
    </location>
</feature>
<evidence type="ECO:0000259" key="7">
    <source>
        <dbReference type="Pfam" id="PF00152"/>
    </source>
</evidence>
<dbReference type="SUPFAM" id="SSF52540">
    <property type="entry name" value="P-loop containing nucleoside triphosphate hydrolases"/>
    <property type="match status" value="1"/>
</dbReference>
<dbReference type="InterPro" id="IPR046960">
    <property type="entry name" value="PPR_At4g14850-like_plant"/>
</dbReference>
<keyword evidence="3" id="KW-0547">Nucleotide-binding</keyword>
<evidence type="ECO:0000256" key="4">
    <source>
        <dbReference type="ARBA" id="ARBA00022840"/>
    </source>
</evidence>
<proteinExistence type="predicted"/>
<feature type="compositionally biased region" description="Acidic residues" evidence="6">
    <location>
        <begin position="18"/>
        <end position="38"/>
    </location>
</feature>
<keyword evidence="1" id="KW-0436">Ligase</keyword>
<dbReference type="Gene3D" id="3.30.930.10">
    <property type="entry name" value="Bira Bifunctional Protein, Domain 2"/>
    <property type="match status" value="1"/>
</dbReference>
<dbReference type="SUPFAM" id="SSF55681">
    <property type="entry name" value="Class II aaRS and biotin synthetases"/>
    <property type="match status" value="1"/>
</dbReference>
<keyword evidence="2" id="KW-0677">Repeat</keyword>
<dbReference type="InterPro" id="IPR045864">
    <property type="entry name" value="aa-tRNA-synth_II/BPL/LPL"/>
</dbReference>
<dbReference type="GO" id="GO:0016887">
    <property type="term" value="F:ATP hydrolysis activity"/>
    <property type="evidence" value="ECO:0007669"/>
    <property type="project" value="InterPro"/>
</dbReference>
<feature type="repeat" description="PPR" evidence="5">
    <location>
        <begin position="108"/>
        <end position="138"/>
    </location>
</feature>
<comment type="caution">
    <text evidence="8">The sequence shown here is derived from an EMBL/GenBank/DDBJ whole genome shotgun (WGS) entry which is preliminary data.</text>
</comment>
<dbReference type="InterPro" id="IPR027417">
    <property type="entry name" value="P-loop_NTPase"/>
</dbReference>